<evidence type="ECO:0000313" key="4">
    <source>
        <dbReference type="Proteomes" id="UP000053690"/>
    </source>
</evidence>
<dbReference type="RefSeq" id="WP_068341026.1">
    <property type="nucleotide sequence ID" value="NZ_JAIUZS010000009.1"/>
</dbReference>
<evidence type="ECO:0000259" key="2">
    <source>
        <dbReference type="Pfam" id="PF11127"/>
    </source>
</evidence>
<organism evidence="3 4">
    <name type="scientific">Ruegeria profundi</name>
    <dbReference type="NCBI Taxonomy" id="1685378"/>
    <lineage>
        <taxon>Bacteria</taxon>
        <taxon>Pseudomonadati</taxon>
        <taxon>Pseudomonadota</taxon>
        <taxon>Alphaproteobacteria</taxon>
        <taxon>Rhodobacterales</taxon>
        <taxon>Roseobacteraceae</taxon>
        <taxon>Ruegeria</taxon>
    </lineage>
</organism>
<feature type="domain" description="Inner membrane protein YgaP-like transmembrane" evidence="2">
    <location>
        <begin position="1"/>
        <end position="67"/>
    </location>
</feature>
<evidence type="ECO:0000313" key="3">
    <source>
        <dbReference type="EMBL" id="KUJ73818.1"/>
    </source>
</evidence>
<name>A0A0X3TDH8_9RHOB</name>
<keyword evidence="1" id="KW-0812">Transmembrane</keyword>
<dbReference type="EMBL" id="LQBP01000017">
    <property type="protein sequence ID" value="KUJ73818.1"/>
    <property type="molecule type" value="Genomic_DNA"/>
</dbReference>
<keyword evidence="4" id="KW-1185">Reference proteome</keyword>
<comment type="caution">
    <text evidence="3">The sequence shown here is derived from an EMBL/GenBank/DDBJ whole genome shotgun (WGS) entry which is preliminary data.</text>
</comment>
<gene>
    <name evidence="3" type="ORF">AVO44_19845</name>
</gene>
<reference evidence="4" key="1">
    <citation type="submission" date="2015-12" db="EMBL/GenBank/DDBJ databases">
        <authorList>
            <person name="Zhang G."/>
            <person name="Stingl U."/>
        </authorList>
    </citation>
    <scope>NUCLEOTIDE SEQUENCE [LARGE SCALE GENOMIC DNA]</scope>
    <source>
        <strain evidence="4">ZGT108</strain>
    </source>
</reference>
<dbReference type="Proteomes" id="UP000053690">
    <property type="component" value="Unassembled WGS sequence"/>
</dbReference>
<proteinExistence type="predicted"/>
<dbReference type="Pfam" id="PF11127">
    <property type="entry name" value="YgaP-like_TM"/>
    <property type="match status" value="1"/>
</dbReference>
<accession>A0A0X3TDH8</accession>
<feature type="transmembrane region" description="Helical" evidence="1">
    <location>
        <begin position="39"/>
        <end position="61"/>
    </location>
</feature>
<dbReference type="STRING" id="1685378.AVO44_19845"/>
<dbReference type="InterPro" id="IPR021309">
    <property type="entry name" value="YgaP-like_TM"/>
</dbReference>
<dbReference type="AlphaFoldDB" id="A0A0X3TDH8"/>
<keyword evidence="1" id="KW-0472">Membrane</keyword>
<protein>
    <submittedName>
        <fullName evidence="3">Bifunctional protein GlmU</fullName>
    </submittedName>
</protein>
<dbReference type="OrthoDB" id="9804804at2"/>
<keyword evidence="1" id="KW-1133">Transmembrane helix</keyword>
<evidence type="ECO:0000256" key="1">
    <source>
        <dbReference type="SAM" id="Phobius"/>
    </source>
</evidence>
<sequence length="69" mass="7260">MTTNMGKFDRGGRLAIAAVLFVLAFGTSALGTGLLFWLALVVAGIFTLTAFVGNCPIYSLIGLKTCRDC</sequence>